<dbReference type="Proteomes" id="UP000663760">
    <property type="component" value="Chromosome 11"/>
</dbReference>
<dbReference type="InterPro" id="IPR013083">
    <property type="entry name" value="Znf_RING/FYVE/PHD"/>
</dbReference>
<evidence type="ECO:0000256" key="2">
    <source>
        <dbReference type="SAM" id="MobiDB-lite"/>
    </source>
</evidence>
<dbReference type="Pfam" id="PF13920">
    <property type="entry name" value="zf-C3HC4_3"/>
    <property type="match status" value="1"/>
</dbReference>
<dbReference type="OrthoDB" id="6078042at2759"/>
<feature type="compositionally biased region" description="Basic and acidic residues" evidence="2">
    <location>
        <begin position="72"/>
        <end position="90"/>
    </location>
</feature>
<feature type="region of interest" description="Disordered" evidence="2">
    <location>
        <begin position="39"/>
        <end position="102"/>
    </location>
</feature>
<keyword evidence="5" id="KW-1185">Reference proteome</keyword>
<proteinExistence type="predicted"/>
<evidence type="ECO:0000313" key="5">
    <source>
        <dbReference type="Proteomes" id="UP000663760"/>
    </source>
</evidence>
<dbReference type="PANTHER" id="PTHR47820:SF3">
    <property type="entry name" value="OS07G0499800 PROTEIN"/>
    <property type="match status" value="1"/>
</dbReference>
<dbReference type="PANTHER" id="PTHR47820">
    <property type="entry name" value="BNAC05G24000D PROTEIN"/>
    <property type="match status" value="1"/>
</dbReference>
<sequence length="601" mass="67653">MARRMPMEHGNWGEGGTAASFRRELKEIVKDRMWRELEADAGQVHSPPSGGVSRGENLVPLSKGDFSSGEESCGRTEACDGSKWEPEHIGPNKSSGGSSDGAKELSLDIVKTHSSEFEIRNYPANCCENKEYLAHEEFADGAFLRGTIHHFMGWKKIDNLLARMRQERQSELNKLKLNYHVSRFSHRSWIQALLRFRHADRLLRIAHQQFRDSTDLELDSLRQRGSTIWFLREKFSPRNQHTINADQVVGGSDVPIILRGKSSHMGDKSTIASKGDQEATATRDFKSMLKKENTPHSTGEGPQENIQSSALSQQKGILEITNISCERATDSSNLDNEVEHLATENFEHASLNSVDGCDGTWTSDGSQGKIEWQCQGRSVSPHLNKSYPETTEIHELLLRKPVSTSLTSNFRKTMDRLVLSLLQKQQSMCQAYEDEELLPSQRINGESIDADEVTSSLSIMPLSFQKFHRPEDHQESCITSQPSHQFHDVELIHDLRSDVAEIHQEIVELRILLKNCVDEHSKLKSLIRDEVSSMCLSSVGISMALQASRWAPAKRGHCCICHQVPIDTLLYRCGHMCSCYRCAQELRWGAGICPVCTGQMV</sequence>
<protein>
    <recommendedName>
        <fullName evidence="3">RING-type domain-containing protein</fullName>
    </recommendedName>
</protein>
<dbReference type="Gene3D" id="3.30.40.10">
    <property type="entry name" value="Zinc/RING finger domain, C3HC4 (zinc finger)"/>
    <property type="match status" value="1"/>
</dbReference>
<evidence type="ECO:0000313" key="4">
    <source>
        <dbReference type="EMBL" id="CAA7405553.1"/>
    </source>
</evidence>
<evidence type="ECO:0000259" key="3">
    <source>
        <dbReference type="PROSITE" id="PS50089"/>
    </source>
</evidence>
<dbReference type="PROSITE" id="PS50089">
    <property type="entry name" value="ZF_RING_2"/>
    <property type="match status" value="1"/>
</dbReference>
<organism evidence="4 5">
    <name type="scientific">Spirodela intermedia</name>
    <name type="common">Intermediate duckweed</name>
    <dbReference type="NCBI Taxonomy" id="51605"/>
    <lineage>
        <taxon>Eukaryota</taxon>
        <taxon>Viridiplantae</taxon>
        <taxon>Streptophyta</taxon>
        <taxon>Embryophyta</taxon>
        <taxon>Tracheophyta</taxon>
        <taxon>Spermatophyta</taxon>
        <taxon>Magnoliopsida</taxon>
        <taxon>Liliopsida</taxon>
        <taxon>Araceae</taxon>
        <taxon>Lemnoideae</taxon>
        <taxon>Spirodela</taxon>
    </lineage>
</organism>
<dbReference type="AlphaFoldDB" id="A0A7I8L6B4"/>
<accession>A0A7I8L6B4</accession>
<dbReference type="EMBL" id="LR746274">
    <property type="protein sequence ID" value="CAA7405553.1"/>
    <property type="molecule type" value="Genomic_DNA"/>
</dbReference>
<dbReference type="InterPro" id="IPR001841">
    <property type="entry name" value="Znf_RING"/>
</dbReference>
<reference evidence="4" key="1">
    <citation type="submission" date="2020-02" db="EMBL/GenBank/DDBJ databases">
        <authorList>
            <person name="Scholz U."/>
            <person name="Mascher M."/>
            <person name="Fiebig A."/>
        </authorList>
    </citation>
    <scope>NUCLEOTIDE SEQUENCE</scope>
</reference>
<keyword evidence="1" id="KW-0863">Zinc-finger</keyword>
<dbReference type="GO" id="GO:0008270">
    <property type="term" value="F:zinc ion binding"/>
    <property type="evidence" value="ECO:0007669"/>
    <property type="project" value="UniProtKB-KW"/>
</dbReference>
<keyword evidence="1" id="KW-0479">Metal-binding</keyword>
<evidence type="ECO:0000256" key="1">
    <source>
        <dbReference type="PROSITE-ProRule" id="PRU00175"/>
    </source>
</evidence>
<feature type="domain" description="RING-type" evidence="3">
    <location>
        <begin position="558"/>
        <end position="597"/>
    </location>
</feature>
<name>A0A7I8L6B4_SPIIN</name>
<keyword evidence="1" id="KW-0862">Zinc</keyword>
<gene>
    <name evidence="4" type="ORF">SI8410_11016231</name>
</gene>